<dbReference type="GeneID" id="105327636"/>
<dbReference type="PANTHER" id="PTHR21446:SF6">
    <property type="entry name" value="MITOCHONDRIAL ANTIVIRAL-SIGNALING PROTEIN"/>
    <property type="match status" value="1"/>
</dbReference>
<dbReference type="RefSeq" id="XP_034339300.1">
    <property type="nucleotide sequence ID" value="XM_034483409.2"/>
</dbReference>
<dbReference type="InterPro" id="IPR002104">
    <property type="entry name" value="Integrase_catalytic"/>
</dbReference>
<accession>A0A8W8JSD4</accession>
<dbReference type="InterPro" id="IPR011010">
    <property type="entry name" value="DNA_brk_join_enz"/>
</dbReference>
<dbReference type="Proteomes" id="UP000005408">
    <property type="component" value="Unassembled WGS sequence"/>
</dbReference>
<sequence>MFANVEESHIAKLLDEKDSVSTKRTINRSVSLFRTFLIEKRGSGEFEGLSKQELNENLRLFYVSIRTKSGTNLKVSSLNSIKYGLSKYLKDTCKIDIHGSEFHESKVVFKAAITDMKKKGIGSVDHKPAISTEDLNKLFNSETIVFNVNTPCGLQSKVWFDLMFYLCRRGRENLRKMTKETFGIETDATGREYVFQAIDEADKNHGSNAAPNETIGEGRMYAQPQLGSMCPVNSFKKYLSKLHKKLDALWQRPLEAFSEESTTWFCRSPLGKNTLASLMSEISKKAKLSRIYTNHSIRATAITAMDEAGMEARHIMRASGHKNESSIRSYACRLNEPKKRQMSDCLSSALGTVNKNPTESHNDQENSLSTLTQEDLDAIFNDTTFDEISSSSSSFVVQQQQAVNVLKAQSSNMMPPLVCPRINNSTVNFNFYAQK</sequence>
<dbReference type="PANTHER" id="PTHR21446">
    <property type="entry name" value="DUF3504 DOMAIN-CONTAINING PROTEIN"/>
    <property type="match status" value="1"/>
</dbReference>
<dbReference type="InterPro" id="IPR052787">
    <property type="entry name" value="MAVS"/>
</dbReference>
<dbReference type="OrthoDB" id="5975103at2759"/>
<keyword evidence="1" id="KW-0233">DNA recombination</keyword>
<evidence type="ECO:0000313" key="3">
    <source>
        <dbReference type="EnsemblMetazoa" id="G20672.1:cds"/>
    </source>
</evidence>
<dbReference type="SUPFAM" id="SSF56349">
    <property type="entry name" value="DNA breaking-rejoining enzymes"/>
    <property type="match status" value="1"/>
</dbReference>
<reference evidence="3" key="1">
    <citation type="submission" date="2022-08" db="UniProtKB">
        <authorList>
            <consortium name="EnsemblMetazoa"/>
        </authorList>
    </citation>
    <scope>IDENTIFICATION</scope>
    <source>
        <strain evidence="3">05x7-T-G4-1.051#20</strain>
    </source>
</reference>
<feature type="domain" description="Tyr recombinase" evidence="2">
    <location>
        <begin position="258"/>
        <end position="331"/>
    </location>
</feature>
<name>A0A8W8JSD4_MAGGI</name>
<dbReference type="KEGG" id="crg:105327636"/>
<dbReference type="OMA" id="GMEARHI"/>
<dbReference type="GO" id="GO:0015074">
    <property type="term" value="P:DNA integration"/>
    <property type="evidence" value="ECO:0007669"/>
    <property type="project" value="InterPro"/>
</dbReference>
<dbReference type="GO" id="GO:0006310">
    <property type="term" value="P:DNA recombination"/>
    <property type="evidence" value="ECO:0007669"/>
    <property type="project" value="UniProtKB-KW"/>
</dbReference>
<evidence type="ECO:0000259" key="2">
    <source>
        <dbReference type="Pfam" id="PF00589"/>
    </source>
</evidence>
<dbReference type="InterPro" id="IPR013762">
    <property type="entry name" value="Integrase-like_cat_sf"/>
</dbReference>
<evidence type="ECO:0000256" key="1">
    <source>
        <dbReference type="ARBA" id="ARBA00023172"/>
    </source>
</evidence>
<dbReference type="AlphaFoldDB" id="A0A8W8JSD4"/>
<dbReference type="Pfam" id="PF00589">
    <property type="entry name" value="Phage_integrase"/>
    <property type="match status" value="1"/>
</dbReference>
<protein>
    <recommendedName>
        <fullName evidence="2">Tyr recombinase domain-containing protein</fullName>
    </recommendedName>
</protein>
<evidence type="ECO:0000313" key="4">
    <source>
        <dbReference type="Proteomes" id="UP000005408"/>
    </source>
</evidence>
<organism evidence="3 4">
    <name type="scientific">Magallana gigas</name>
    <name type="common">Pacific oyster</name>
    <name type="synonym">Crassostrea gigas</name>
    <dbReference type="NCBI Taxonomy" id="29159"/>
    <lineage>
        <taxon>Eukaryota</taxon>
        <taxon>Metazoa</taxon>
        <taxon>Spiralia</taxon>
        <taxon>Lophotrochozoa</taxon>
        <taxon>Mollusca</taxon>
        <taxon>Bivalvia</taxon>
        <taxon>Autobranchia</taxon>
        <taxon>Pteriomorphia</taxon>
        <taxon>Ostreida</taxon>
        <taxon>Ostreoidea</taxon>
        <taxon>Ostreidae</taxon>
        <taxon>Magallana</taxon>
    </lineage>
</organism>
<keyword evidence="4" id="KW-1185">Reference proteome</keyword>
<proteinExistence type="predicted"/>
<dbReference type="GO" id="GO:0003677">
    <property type="term" value="F:DNA binding"/>
    <property type="evidence" value="ECO:0007669"/>
    <property type="project" value="InterPro"/>
</dbReference>
<dbReference type="EnsemblMetazoa" id="G20672.1">
    <property type="protein sequence ID" value="G20672.1:cds"/>
    <property type="gene ID" value="G20672"/>
</dbReference>
<dbReference type="Gene3D" id="1.10.443.10">
    <property type="entry name" value="Intergrase catalytic core"/>
    <property type="match status" value="1"/>
</dbReference>